<proteinExistence type="predicted"/>
<keyword evidence="4" id="KW-1185">Reference proteome</keyword>
<keyword evidence="1" id="KW-0472">Membrane</keyword>
<feature type="transmembrane region" description="Helical" evidence="1">
    <location>
        <begin position="20"/>
        <end position="38"/>
    </location>
</feature>
<keyword evidence="1" id="KW-1133">Transmembrane helix</keyword>
<protein>
    <submittedName>
        <fullName evidence="3">Flp pilus assembly protein TadG</fullName>
    </submittedName>
</protein>
<comment type="caution">
    <text evidence="3">The sequence shown here is derived from an EMBL/GenBank/DDBJ whole genome shotgun (WGS) entry which is preliminary data.</text>
</comment>
<dbReference type="Proteomes" id="UP001228905">
    <property type="component" value="Unassembled WGS sequence"/>
</dbReference>
<dbReference type="EMBL" id="JAUSVS010000011">
    <property type="protein sequence ID" value="MDQ0466448.1"/>
    <property type="molecule type" value="Genomic_DNA"/>
</dbReference>
<gene>
    <name evidence="3" type="ORF">QO010_004241</name>
</gene>
<reference evidence="3 4" key="1">
    <citation type="submission" date="2023-07" db="EMBL/GenBank/DDBJ databases">
        <title>Genomic Encyclopedia of Type Strains, Phase IV (KMG-IV): sequencing the most valuable type-strain genomes for metagenomic binning, comparative biology and taxonomic classification.</title>
        <authorList>
            <person name="Goeker M."/>
        </authorList>
    </citation>
    <scope>NUCLEOTIDE SEQUENCE [LARGE SCALE GENOMIC DNA]</scope>
    <source>
        <strain evidence="3 4">DSM 18695</strain>
    </source>
</reference>
<feature type="domain" description="TadE-like" evidence="2">
    <location>
        <begin position="14"/>
        <end position="52"/>
    </location>
</feature>
<name>A0ABU0IWR9_9CAUL</name>
<keyword evidence="1" id="KW-0812">Transmembrane</keyword>
<organism evidence="3 4">
    <name type="scientific">Caulobacter ginsengisoli</name>
    <dbReference type="NCBI Taxonomy" id="400775"/>
    <lineage>
        <taxon>Bacteria</taxon>
        <taxon>Pseudomonadati</taxon>
        <taxon>Pseudomonadota</taxon>
        <taxon>Alphaproteobacteria</taxon>
        <taxon>Caulobacterales</taxon>
        <taxon>Caulobacteraceae</taxon>
        <taxon>Caulobacter</taxon>
    </lineage>
</organism>
<evidence type="ECO:0000256" key="1">
    <source>
        <dbReference type="SAM" id="Phobius"/>
    </source>
</evidence>
<dbReference type="RefSeq" id="WP_307352548.1">
    <property type="nucleotide sequence ID" value="NZ_JAUSVS010000011.1"/>
</dbReference>
<evidence type="ECO:0000259" key="2">
    <source>
        <dbReference type="Pfam" id="PF07811"/>
    </source>
</evidence>
<dbReference type="Pfam" id="PF07811">
    <property type="entry name" value="TadE"/>
    <property type="match status" value="1"/>
</dbReference>
<accession>A0ABU0IWR9</accession>
<evidence type="ECO:0000313" key="3">
    <source>
        <dbReference type="EMBL" id="MDQ0466448.1"/>
    </source>
</evidence>
<sequence length="176" mass="18899">MIGLFARLRRDHRGVSAVEFALIAPALIAFYFGLAEFTQAMMAERRASHVAASMGDLVAQSTQISDSTLTDIFTIGTTIMSPFPTSTLKMRLTSVTANSSGTPKVDWSKGSGLTALTNGATVTLPTGLVTAGQSVIMSEVTYVYDSPVDQFIPGSITFTKKFYLRPRKSDQVTKSS</sequence>
<dbReference type="InterPro" id="IPR012495">
    <property type="entry name" value="TadE-like_dom"/>
</dbReference>
<evidence type="ECO:0000313" key="4">
    <source>
        <dbReference type="Proteomes" id="UP001228905"/>
    </source>
</evidence>